<evidence type="ECO:0000313" key="2">
    <source>
        <dbReference type="EMBL" id="SVE54714.1"/>
    </source>
</evidence>
<name>A0A383EDL9_9ZZZZ</name>
<dbReference type="AlphaFoldDB" id="A0A383EDL9"/>
<evidence type="ECO:0000256" key="1">
    <source>
        <dbReference type="SAM" id="MobiDB-lite"/>
    </source>
</evidence>
<reference evidence="2" key="1">
    <citation type="submission" date="2018-05" db="EMBL/GenBank/DDBJ databases">
        <authorList>
            <person name="Lanie J.A."/>
            <person name="Ng W.-L."/>
            <person name="Kazmierczak K.M."/>
            <person name="Andrzejewski T.M."/>
            <person name="Davidsen T.M."/>
            <person name="Wayne K.J."/>
            <person name="Tettelin H."/>
            <person name="Glass J.I."/>
            <person name="Rusch D."/>
            <person name="Podicherti R."/>
            <person name="Tsui H.-C.T."/>
            <person name="Winkler M.E."/>
        </authorList>
    </citation>
    <scope>NUCLEOTIDE SEQUENCE</scope>
</reference>
<proteinExistence type="predicted"/>
<organism evidence="2">
    <name type="scientific">marine metagenome</name>
    <dbReference type="NCBI Taxonomy" id="408172"/>
    <lineage>
        <taxon>unclassified sequences</taxon>
        <taxon>metagenomes</taxon>
        <taxon>ecological metagenomes</taxon>
    </lineage>
</organism>
<feature type="region of interest" description="Disordered" evidence="1">
    <location>
        <begin position="67"/>
        <end position="86"/>
    </location>
</feature>
<dbReference type="EMBL" id="UINC01224901">
    <property type="protein sequence ID" value="SVE54714.1"/>
    <property type="molecule type" value="Genomic_DNA"/>
</dbReference>
<gene>
    <name evidence="2" type="ORF">METZ01_LOCUS507568</name>
</gene>
<accession>A0A383EDL9</accession>
<feature type="non-terminal residue" evidence="2">
    <location>
        <position position="1"/>
    </location>
</feature>
<protein>
    <submittedName>
        <fullName evidence="2">Uncharacterized protein</fullName>
    </submittedName>
</protein>
<feature type="non-terminal residue" evidence="2">
    <location>
        <position position="109"/>
    </location>
</feature>
<sequence>VHKRLGASVIIAMLMTSIFAYSAPTVQGEETENGLLSNPIPLHLNLKEAAEFSPETKSDIEYIAAEEKYSSHEQNTPPPVSTRNKGEFKSMGVWESDPVGYEVTITSVM</sequence>